<keyword evidence="1" id="KW-0805">Transcription regulation</keyword>
<feature type="transmembrane region" description="Helical" evidence="4">
    <location>
        <begin position="335"/>
        <end position="356"/>
    </location>
</feature>
<keyword evidence="4" id="KW-0812">Transmembrane</keyword>
<dbReference type="PROSITE" id="PS00041">
    <property type="entry name" value="HTH_ARAC_FAMILY_1"/>
    <property type="match status" value="1"/>
</dbReference>
<dbReference type="InterPro" id="IPR018060">
    <property type="entry name" value="HTH_AraC"/>
</dbReference>
<protein>
    <submittedName>
        <fullName evidence="6">AraC family transcriptional regulator</fullName>
    </submittedName>
</protein>
<dbReference type="Proteomes" id="UP000293142">
    <property type="component" value="Unassembled WGS sequence"/>
</dbReference>
<dbReference type="InterPro" id="IPR020449">
    <property type="entry name" value="Tscrpt_reg_AraC-type_HTH"/>
</dbReference>
<dbReference type="PANTHER" id="PTHR43280">
    <property type="entry name" value="ARAC-FAMILY TRANSCRIPTIONAL REGULATOR"/>
    <property type="match status" value="1"/>
</dbReference>
<feature type="domain" description="HTH araC/xylS-type" evidence="5">
    <location>
        <begin position="714"/>
        <end position="812"/>
    </location>
</feature>
<dbReference type="Pfam" id="PF17853">
    <property type="entry name" value="GGDEF_2"/>
    <property type="match status" value="1"/>
</dbReference>
<dbReference type="InterPro" id="IPR041522">
    <property type="entry name" value="CdaR_GGDEF"/>
</dbReference>
<evidence type="ECO:0000313" key="7">
    <source>
        <dbReference type="Proteomes" id="UP000293142"/>
    </source>
</evidence>
<dbReference type="InterPro" id="IPR018062">
    <property type="entry name" value="HTH_AraC-typ_CS"/>
</dbReference>
<dbReference type="PANTHER" id="PTHR43280:SF28">
    <property type="entry name" value="HTH-TYPE TRANSCRIPTIONAL ACTIVATOR RHAS"/>
    <property type="match status" value="1"/>
</dbReference>
<keyword evidence="2" id="KW-0238">DNA-binding</keyword>
<feature type="transmembrane region" description="Helical" evidence="4">
    <location>
        <begin position="53"/>
        <end position="74"/>
    </location>
</feature>
<evidence type="ECO:0000256" key="2">
    <source>
        <dbReference type="ARBA" id="ARBA00023125"/>
    </source>
</evidence>
<dbReference type="GO" id="GO:0043565">
    <property type="term" value="F:sequence-specific DNA binding"/>
    <property type="evidence" value="ECO:0007669"/>
    <property type="project" value="InterPro"/>
</dbReference>
<evidence type="ECO:0000313" key="6">
    <source>
        <dbReference type="EMBL" id="TBL79501.1"/>
    </source>
</evidence>
<evidence type="ECO:0000256" key="3">
    <source>
        <dbReference type="ARBA" id="ARBA00023163"/>
    </source>
</evidence>
<proteinExistence type="predicted"/>
<keyword evidence="7" id="KW-1185">Reference proteome</keyword>
<dbReference type="GO" id="GO:0003700">
    <property type="term" value="F:DNA-binding transcription factor activity"/>
    <property type="evidence" value="ECO:0007669"/>
    <property type="project" value="InterPro"/>
</dbReference>
<dbReference type="SUPFAM" id="SSF46689">
    <property type="entry name" value="Homeodomain-like"/>
    <property type="match status" value="2"/>
</dbReference>
<evidence type="ECO:0000256" key="1">
    <source>
        <dbReference type="ARBA" id="ARBA00023015"/>
    </source>
</evidence>
<dbReference type="Pfam" id="PF12833">
    <property type="entry name" value="HTH_18"/>
    <property type="match status" value="1"/>
</dbReference>
<dbReference type="SMART" id="SM00342">
    <property type="entry name" value="HTH_ARAC"/>
    <property type="match status" value="1"/>
</dbReference>
<name>A0A4Q9DWG1_9BACL</name>
<keyword evidence="4" id="KW-0472">Membrane</keyword>
<dbReference type="EMBL" id="SIRE01000007">
    <property type="protein sequence ID" value="TBL79501.1"/>
    <property type="molecule type" value="Genomic_DNA"/>
</dbReference>
<dbReference type="Gene3D" id="1.10.10.60">
    <property type="entry name" value="Homeodomain-like"/>
    <property type="match status" value="2"/>
</dbReference>
<reference evidence="6 7" key="1">
    <citation type="submission" date="2019-02" db="EMBL/GenBank/DDBJ databases">
        <title>Paenibacillus sp. nov., isolated from surface-sterilized tissue of Thalictrum simplex L.</title>
        <authorList>
            <person name="Tuo L."/>
        </authorList>
    </citation>
    <scope>NUCLEOTIDE SEQUENCE [LARGE SCALE GENOMIC DNA]</scope>
    <source>
        <strain evidence="6 7">N2SHLJ1</strain>
    </source>
</reference>
<organism evidence="6 7">
    <name type="scientific">Paenibacillus thalictri</name>
    <dbReference type="NCBI Taxonomy" id="2527873"/>
    <lineage>
        <taxon>Bacteria</taxon>
        <taxon>Bacillati</taxon>
        <taxon>Bacillota</taxon>
        <taxon>Bacilli</taxon>
        <taxon>Bacillales</taxon>
        <taxon>Paenibacillaceae</taxon>
        <taxon>Paenibacillus</taxon>
    </lineage>
</organism>
<gene>
    <name evidence="6" type="ORF">EYB31_11370</name>
</gene>
<keyword evidence="4" id="KW-1133">Transmembrane helix</keyword>
<dbReference type="PRINTS" id="PR00032">
    <property type="entry name" value="HTHARAC"/>
</dbReference>
<keyword evidence="3" id="KW-0804">Transcription</keyword>
<accession>A0A4Q9DWG1</accession>
<dbReference type="AlphaFoldDB" id="A0A4Q9DWG1"/>
<dbReference type="OrthoDB" id="2517743at2"/>
<dbReference type="InterPro" id="IPR009057">
    <property type="entry name" value="Homeodomain-like_sf"/>
</dbReference>
<sequence length="824" mass="93699">MKAVHISRRLPSARFARCFPERAVYDKRGKHMLSLIRVAFSNFKFRSLFFRNLLWLTGFITLPVLFMGLLGNWYSQTSINEEVKQSSTQMLEQTRRLMDLLLSQVDQVSIQLAQSKAMSTLLESRNMAELDPELSEVRKYLLDAYINMPYIESIYVYYAGPNKVQTPLSQLMDFDELDDKSWISLVKGGIRKEGQWYVRSYKDPDDSIAPASAQVTFIRPLPLLGTGIKGAVIINMNQPALFQSPSMRLMRKGEEIWVVSPDGNYAFNKAGLRVPPADFEQIKSRIGTDISAFDGKLGVVDYSFTAVNSPYTSWKYIDIMPSESLHTRSINMQRFMFILTGLCMAAAVISAFIMSIRVYSPIYSLMEFIRNRSIIGPLKQALSGRSGELSVIVSAYESLLHKGDSLEQQLAQNKPILQQSFLNSVLFEKTSLHKERAERFAYYGLTLAGYGCFVCVLRIDHYSSFTSAYSQHDQSLIRYFIAKLAEEIAGEYMHAYAIHAESSDIKLLCSLKEPQPRETFMLQSVKLAELICAQVRRHLTVTVSAGIGDIRMEPGHIADSFAEALEALNAKAFKGHESVIPCWISDGDGDQRGVKSLYMQLKDLRKKVPHGMNEEGYSELEISLAELEEQLRVSPGWSFELFQAAMFQIVLDVYNKSVENGLEAFDEERLTLLHASFNQVETAEELLRWTRQYAGETKRLITARLQQQPAAVSTQIAEYIEAHYAYDISLGGIAEQLRLDPSYVSRLFKQEYRMNFSDYLISLRMDKAKELLKNTTLSIKDIGMLVGYENQRSFNRIFKKQEGVSPGQYRDMASPSTLHKGEVY</sequence>
<evidence type="ECO:0000256" key="4">
    <source>
        <dbReference type="SAM" id="Phobius"/>
    </source>
</evidence>
<dbReference type="PROSITE" id="PS01124">
    <property type="entry name" value="HTH_ARAC_FAMILY_2"/>
    <property type="match status" value="1"/>
</dbReference>
<comment type="caution">
    <text evidence="6">The sequence shown here is derived from an EMBL/GenBank/DDBJ whole genome shotgun (WGS) entry which is preliminary data.</text>
</comment>
<evidence type="ECO:0000259" key="5">
    <source>
        <dbReference type="PROSITE" id="PS01124"/>
    </source>
</evidence>